<reference evidence="3" key="1">
    <citation type="submission" date="2019-02" db="EMBL/GenBank/DDBJ databases">
        <authorList>
            <person name="Gruber-Vodicka R. H."/>
            <person name="Seah K. B. B."/>
        </authorList>
    </citation>
    <scope>NUCLEOTIDE SEQUENCE</scope>
    <source>
        <strain evidence="4">BECK_BY2</strain>
        <strain evidence="3">BECK_BY3</strain>
    </source>
</reference>
<dbReference type="CDD" id="cd00448">
    <property type="entry name" value="YjgF_YER057c_UK114_family"/>
    <property type="match status" value="1"/>
</dbReference>
<name>A0A450ZTD8_9GAMM</name>
<dbReference type="FunFam" id="3.30.1330.40:FF:000001">
    <property type="entry name" value="L-PSP family endoribonuclease"/>
    <property type="match status" value="1"/>
</dbReference>
<gene>
    <name evidence="4" type="ORF">BECKTUN1418E_GA0071001_10825</name>
    <name evidence="3" type="ORF">BECKTUN1418F_GA0071002_11036</name>
</gene>
<organism evidence="3">
    <name type="scientific">Candidatus Kentrum sp. TUN</name>
    <dbReference type="NCBI Taxonomy" id="2126343"/>
    <lineage>
        <taxon>Bacteria</taxon>
        <taxon>Pseudomonadati</taxon>
        <taxon>Pseudomonadota</taxon>
        <taxon>Gammaproteobacteria</taxon>
        <taxon>Candidatus Kentrum</taxon>
    </lineage>
</organism>
<dbReference type="PANTHER" id="PTHR11803">
    <property type="entry name" value="2-IMINOBUTANOATE/2-IMINOPROPANOATE DEAMINASE RIDA"/>
    <property type="match status" value="1"/>
</dbReference>
<proteinExistence type="inferred from homology"/>
<dbReference type="AlphaFoldDB" id="A0A450ZTD8"/>
<evidence type="ECO:0000313" key="3">
    <source>
        <dbReference type="EMBL" id="VFK57054.1"/>
    </source>
</evidence>
<evidence type="ECO:0000256" key="1">
    <source>
        <dbReference type="ARBA" id="ARBA00010552"/>
    </source>
</evidence>
<evidence type="ECO:0000256" key="2">
    <source>
        <dbReference type="SAM" id="SignalP"/>
    </source>
</evidence>
<dbReference type="Gene3D" id="3.30.1330.40">
    <property type="entry name" value="RutC-like"/>
    <property type="match status" value="1"/>
</dbReference>
<dbReference type="GO" id="GO:0005829">
    <property type="term" value="C:cytosol"/>
    <property type="evidence" value="ECO:0007669"/>
    <property type="project" value="TreeGrafter"/>
</dbReference>
<evidence type="ECO:0000313" key="4">
    <source>
        <dbReference type="EMBL" id="VFK62551.1"/>
    </source>
</evidence>
<sequence length="155" mass="16792">MKRFLSTVAILATIGCAGSLSADESRTESVEFLNSGKLLSANLPFSEAVRVDNTLYLSGRIGIVPETMRLAPGGIREETRQTMENIKRSLDAHGYSMSDIVKCAVMLADIDEWGTFNEVYASFFSNRYPARSVFGVSGLALGARVEVECIAAASR</sequence>
<accession>A0A450ZTD8</accession>
<feature type="signal peptide" evidence="2">
    <location>
        <begin position="1"/>
        <end position="22"/>
    </location>
</feature>
<dbReference type="InterPro" id="IPR035959">
    <property type="entry name" value="RutC-like_sf"/>
</dbReference>
<dbReference type="InterPro" id="IPR006175">
    <property type="entry name" value="YjgF/YER057c/UK114"/>
</dbReference>
<dbReference type="GO" id="GO:0019239">
    <property type="term" value="F:deaminase activity"/>
    <property type="evidence" value="ECO:0007669"/>
    <property type="project" value="TreeGrafter"/>
</dbReference>
<keyword evidence="2" id="KW-0732">Signal</keyword>
<dbReference type="NCBIfam" id="TIGR00004">
    <property type="entry name" value="Rid family detoxifying hydrolase"/>
    <property type="match status" value="1"/>
</dbReference>
<dbReference type="PROSITE" id="PS51257">
    <property type="entry name" value="PROKAR_LIPOPROTEIN"/>
    <property type="match status" value="1"/>
</dbReference>
<comment type="similarity">
    <text evidence="1">Belongs to the RutC family.</text>
</comment>
<dbReference type="Pfam" id="PF01042">
    <property type="entry name" value="Ribonuc_L-PSP"/>
    <property type="match status" value="1"/>
</dbReference>
<dbReference type="EMBL" id="CAADFV010000082">
    <property type="protein sequence ID" value="VFK62551.1"/>
    <property type="molecule type" value="Genomic_DNA"/>
</dbReference>
<dbReference type="PANTHER" id="PTHR11803:SF39">
    <property type="entry name" value="2-IMINOBUTANOATE_2-IMINOPROPANOATE DEAMINASE"/>
    <property type="match status" value="1"/>
</dbReference>
<dbReference type="InterPro" id="IPR006056">
    <property type="entry name" value="RidA"/>
</dbReference>
<protein>
    <submittedName>
        <fullName evidence="3">Reactive intermediate/imine deaminase</fullName>
    </submittedName>
</protein>
<dbReference type="EMBL" id="CAADFY010000103">
    <property type="protein sequence ID" value="VFK57054.1"/>
    <property type="molecule type" value="Genomic_DNA"/>
</dbReference>
<feature type="chain" id="PRO_5036113592" evidence="2">
    <location>
        <begin position="23"/>
        <end position="155"/>
    </location>
</feature>
<dbReference type="SUPFAM" id="SSF55298">
    <property type="entry name" value="YjgF-like"/>
    <property type="match status" value="1"/>
</dbReference>